<dbReference type="InParanoid" id="M3YJL0"/>
<proteinExistence type="predicted"/>
<dbReference type="Ensembl" id="ENSMPUT00000011707.1">
    <property type="protein sequence ID" value="ENSMPUP00000011517.1"/>
    <property type="gene ID" value="ENSMPUG00000011609.1"/>
</dbReference>
<sequence>MGGTRERRWRKKGLWGNGWKQNGSGGRKETPEAEGGVTAGEPEVLEAGAHGAGSRGPCGAMETGTQVRSVPTGTFPCCVASGRPQLLPSGSSILDSR</sequence>
<reference evidence="2" key="1">
    <citation type="submission" date="2024-06" db="UniProtKB">
        <authorList>
            <consortium name="Ensembl"/>
        </authorList>
    </citation>
    <scope>IDENTIFICATION</scope>
</reference>
<dbReference type="HOGENOM" id="CLU_2346107_0_0_1"/>
<accession>M3YJL0</accession>
<organism evidence="2">
    <name type="scientific">Mustela putorius furo</name>
    <name type="common">European domestic ferret</name>
    <name type="synonym">Mustela furo</name>
    <dbReference type="NCBI Taxonomy" id="9669"/>
    <lineage>
        <taxon>Eukaryota</taxon>
        <taxon>Metazoa</taxon>
        <taxon>Chordata</taxon>
        <taxon>Craniata</taxon>
        <taxon>Vertebrata</taxon>
        <taxon>Euteleostomi</taxon>
        <taxon>Mammalia</taxon>
        <taxon>Eutheria</taxon>
        <taxon>Laurasiatheria</taxon>
        <taxon>Carnivora</taxon>
        <taxon>Caniformia</taxon>
        <taxon>Musteloidea</taxon>
        <taxon>Mustelidae</taxon>
        <taxon>Mustelinae</taxon>
        <taxon>Mustela</taxon>
    </lineage>
</organism>
<feature type="region of interest" description="Disordered" evidence="1">
    <location>
        <begin position="1"/>
        <end position="40"/>
    </location>
</feature>
<name>M3YJL0_MUSPF</name>
<protein>
    <submittedName>
        <fullName evidence="2">Uncharacterized protein</fullName>
    </submittedName>
</protein>
<dbReference type="EMBL" id="AEYP01041205">
    <property type="status" value="NOT_ANNOTATED_CDS"/>
    <property type="molecule type" value="Genomic_DNA"/>
</dbReference>
<evidence type="ECO:0000313" key="2">
    <source>
        <dbReference type="Ensembl" id="ENSMPUP00000011517.1"/>
    </source>
</evidence>
<dbReference type="AlphaFoldDB" id="M3YJL0"/>
<evidence type="ECO:0000256" key="1">
    <source>
        <dbReference type="SAM" id="MobiDB-lite"/>
    </source>
</evidence>